<dbReference type="EMBL" id="BDDD01000027">
    <property type="protein sequence ID" value="GAV57323.1"/>
    <property type="molecule type" value="Genomic_DNA"/>
</dbReference>
<comment type="subcellular location">
    <subcellularLocation>
        <location evidence="1">Membrane</location>
    </subcellularLocation>
</comment>
<name>A0A1Q3AP45_CEPFO</name>
<protein>
    <submittedName>
        <fullName evidence="5">LEA_2 domain-containing protein</fullName>
    </submittedName>
</protein>
<reference evidence="6" key="1">
    <citation type="submission" date="2016-04" db="EMBL/GenBank/DDBJ databases">
        <title>Cephalotus genome sequencing.</title>
        <authorList>
            <person name="Fukushima K."/>
            <person name="Hasebe M."/>
            <person name="Fang X."/>
        </authorList>
    </citation>
    <scope>NUCLEOTIDE SEQUENCE [LARGE SCALE GENOMIC DNA]</scope>
    <source>
        <strain evidence="6">cv. St1</strain>
    </source>
</reference>
<keyword evidence="2 4" id="KW-0472">Membrane</keyword>
<evidence type="ECO:0000256" key="4">
    <source>
        <dbReference type="SAM" id="Phobius"/>
    </source>
</evidence>
<proteinExistence type="predicted"/>
<gene>
    <name evidence="5" type="ORF">CFOL_v3_00861</name>
</gene>
<keyword evidence="4" id="KW-0812">Transmembrane</keyword>
<comment type="caution">
    <text evidence="5">The sequence shown here is derived from an EMBL/GenBank/DDBJ whole genome shotgun (WGS) entry which is preliminary data.</text>
</comment>
<feature type="region of interest" description="Disordered" evidence="3">
    <location>
        <begin position="1"/>
        <end position="39"/>
    </location>
</feature>
<dbReference type="AlphaFoldDB" id="A0A1Q3AP45"/>
<dbReference type="InParanoid" id="A0A1Q3AP45"/>
<organism evidence="5 6">
    <name type="scientific">Cephalotus follicularis</name>
    <name type="common">Albany pitcher plant</name>
    <dbReference type="NCBI Taxonomy" id="3775"/>
    <lineage>
        <taxon>Eukaryota</taxon>
        <taxon>Viridiplantae</taxon>
        <taxon>Streptophyta</taxon>
        <taxon>Embryophyta</taxon>
        <taxon>Tracheophyta</taxon>
        <taxon>Spermatophyta</taxon>
        <taxon>Magnoliopsida</taxon>
        <taxon>eudicotyledons</taxon>
        <taxon>Gunneridae</taxon>
        <taxon>Pentapetalae</taxon>
        <taxon>rosids</taxon>
        <taxon>fabids</taxon>
        <taxon>Oxalidales</taxon>
        <taxon>Cephalotaceae</taxon>
        <taxon>Cephalotus</taxon>
    </lineage>
</organism>
<keyword evidence="4" id="KW-1133">Transmembrane helix</keyword>
<dbReference type="InterPro" id="IPR044839">
    <property type="entry name" value="NDR1-like"/>
</dbReference>
<dbReference type="OrthoDB" id="695142at2759"/>
<dbReference type="GO" id="GO:0005886">
    <property type="term" value="C:plasma membrane"/>
    <property type="evidence" value="ECO:0007669"/>
    <property type="project" value="TreeGrafter"/>
</dbReference>
<dbReference type="PANTHER" id="PTHR31234">
    <property type="entry name" value="LATE EMBRYOGENESIS ABUNDANT (LEA) HYDROXYPROLINE-RICH GLYCOPROTEIN FAMILY"/>
    <property type="match status" value="1"/>
</dbReference>
<feature type="transmembrane region" description="Helical" evidence="4">
    <location>
        <begin position="92"/>
        <end position="114"/>
    </location>
</feature>
<evidence type="ECO:0000313" key="6">
    <source>
        <dbReference type="Proteomes" id="UP000187406"/>
    </source>
</evidence>
<sequence length="277" mass="30153">MASLSIENPQNQEPKKELTGQPPSDRSPPNPPPVVTGYPPVMGYPPPYQGYGHANGYNQYPHTQPPPAAYDHNVSAYQAQPPRGSSGFARGILVALSLLVVFACLSSIVTWIVLRPEIPIFHVDAFSVSGFNASTPRFVANWEANLTVDNPNTRLKVYVQQIQSFIYFDDDEILASSLLDPFSMDTKGKATIFAKTKTDGSGQALVEDLSKARDKGTMSFSLRFVVLSTFKSSGSSSWWIKHVSMRVYCEDLEVAFVGATGNGALAPGKAKDCLVFV</sequence>
<evidence type="ECO:0000313" key="5">
    <source>
        <dbReference type="EMBL" id="GAV57323.1"/>
    </source>
</evidence>
<feature type="compositionally biased region" description="Pro residues" evidence="3">
    <location>
        <begin position="25"/>
        <end position="34"/>
    </location>
</feature>
<evidence type="ECO:0000256" key="1">
    <source>
        <dbReference type="ARBA" id="ARBA00004370"/>
    </source>
</evidence>
<dbReference type="FunCoup" id="A0A1Q3AP45">
    <property type="interactions" value="6"/>
</dbReference>
<dbReference type="Proteomes" id="UP000187406">
    <property type="component" value="Unassembled WGS sequence"/>
</dbReference>
<accession>A0A1Q3AP45</accession>
<dbReference type="PANTHER" id="PTHR31234:SF55">
    <property type="entry name" value="LATE EMBRYOGENESIS ABUNDANT (LEA) HYDROXYPROLINE-RICH GLYCOPROTEIN FAMILY"/>
    <property type="match status" value="1"/>
</dbReference>
<dbReference type="STRING" id="3775.A0A1Q3AP45"/>
<dbReference type="GO" id="GO:0098542">
    <property type="term" value="P:defense response to other organism"/>
    <property type="evidence" value="ECO:0007669"/>
    <property type="project" value="InterPro"/>
</dbReference>
<evidence type="ECO:0000256" key="3">
    <source>
        <dbReference type="SAM" id="MobiDB-lite"/>
    </source>
</evidence>
<feature type="compositionally biased region" description="Polar residues" evidence="3">
    <location>
        <begin position="1"/>
        <end position="12"/>
    </location>
</feature>
<evidence type="ECO:0000256" key="2">
    <source>
        <dbReference type="ARBA" id="ARBA00023136"/>
    </source>
</evidence>
<keyword evidence="6" id="KW-1185">Reference proteome</keyword>